<evidence type="ECO:0000256" key="5">
    <source>
        <dbReference type="ARBA" id="ARBA00031445"/>
    </source>
</evidence>
<gene>
    <name evidence="9" type="primary">waaA</name>
    <name evidence="9" type="ORF">ABSH63_02445</name>
</gene>
<dbReference type="InterPro" id="IPR007507">
    <property type="entry name" value="Glycos_transf_N"/>
</dbReference>
<dbReference type="PANTHER" id="PTHR42755">
    <property type="entry name" value="3-DEOXY-MANNO-OCTULOSONATE CYTIDYLYLTRANSFERASE"/>
    <property type="match status" value="1"/>
</dbReference>
<name>A0ABV2A6K1_9GAMM</name>
<dbReference type="Pfam" id="PF04413">
    <property type="entry name" value="Glycos_transf_N"/>
    <property type="match status" value="1"/>
</dbReference>
<evidence type="ECO:0000313" key="9">
    <source>
        <dbReference type="EMBL" id="MES0872877.1"/>
    </source>
</evidence>
<sequence>MRTLYLLLLTLATPFVLLLLRRRGRDRAEAGRWRERLGWAMPVAGGLEVWVHAASFGEVQAATPLIEALLERHGDGRIGVTTMTATGSDLVRQRFGPRVVHAYLPIDLPACVRWRLARWRPRRVVVLESELWPTLYRELARRRIPLLLANARMSPRSQRRYRLLGALVRETVASASAIAAQSAHDAAAYRALGAGRVEITGNLKFDCVPPPAQLAAGRALRDALGAERPVWVAASTHEGEEQAALEAHRRLLEAHADAVLILVPRHPQRFDAVVRLIERSGCTYVRRSAEPMAHGSPPTPQVLLGDSMGEMFCYLAASDLAFVGGSLVPVGGHNVLEPAALGLPVLFGPHMHKQRPARALLLEAGAAREVADATELADAVASLLHDRERARQMGLQARAALQSHQGATMRVLAMLQTLPACP</sequence>
<evidence type="ECO:0000256" key="6">
    <source>
        <dbReference type="ARBA" id="ARBA00049183"/>
    </source>
</evidence>
<dbReference type="EMBL" id="JBEPIJ010000002">
    <property type="protein sequence ID" value="MES0872877.1"/>
    <property type="molecule type" value="Genomic_DNA"/>
</dbReference>
<comment type="catalytic activity">
    <reaction evidence="6 7">
        <text>lipid IVA (E. coli) + CMP-3-deoxy-beta-D-manno-octulosonate = alpha-Kdo-(2-&gt;6)-lipid IVA (E. coli) + CMP + H(+)</text>
        <dbReference type="Rhea" id="RHEA:28066"/>
        <dbReference type="ChEBI" id="CHEBI:15378"/>
        <dbReference type="ChEBI" id="CHEBI:58603"/>
        <dbReference type="ChEBI" id="CHEBI:60364"/>
        <dbReference type="ChEBI" id="CHEBI:60377"/>
        <dbReference type="ChEBI" id="CHEBI:85987"/>
        <dbReference type="EC" id="2.4.99.12"/>
    </reaction>
</comment>
<keyword evidence="7" id="KW-1003">Cell membrane</keyword>
<dbReference type="Gene3D" id="3.40.50.11720">
    <property type="entry name" value="3-Deoxy-D-manno-octulosonic-acid transferase, N-terminal domain"/>
    <property type="match status" value="1"/>
</dbReference>
<dbReference type="SUPFAM" id="SSF53756">
    <property type="entry name" value="UDP-Glycosyltransferase/glycogen phosphorylase"/>
    <property type="match status" value="1"/>
</dbReference>
<proteinExistence type="inferred from homology"/>
<comment type="similarity">
    <text evidence="7">Belongs to the glycosyltransferase group 1 family.</text>
</comment>
<dbReference type="PANTHER" id="PTHR42755:SF1">
    <property type="entry name" value="3-DEOXY-D-MANNO-OCTULOSONIC ACID TRANSFERASE, MITOCHONDRIAL-RELATED"/>
    <property type="match status" value="1"/>
</dbReference>
<dbReference type="Proteomes" id="UP001465331">
    <property type="component" value="Unassembled WGS sequence"/>
</dbReference>
<evidence type="ECO:0000256" key="3">
    <source>
        <dbReference type="ARBA" id="ARBA00019077"/>
    </source>
</evidence>
<keyword evidence="10" id="KW-1185">Reference proteome</keyword>
<reference evidence="9 10" key="1">
    <citation type="submission" date="2024-06" db="EMBL/GenBank/DDBJ databases">
        <authorList>
            <person name="Li Z."/>
            <person name="Jiang Y."/>
        </authorList>
    </citation>
    <scope>NUCLEOTIDE SEQUENCE [LARGE SCALE GENOMIC DNA]</scope>
    <source>
        <strain evidence="9 10">HSW-8</strain>
    </source>
</reference>
<keyword evidence="7" id="KW-0448">Lipopolysaccharide biosynthesis</keyword>
<organism evidence="9 10">
    <name type="scientific">Sinimarinibacterium thermocellulolyticum</name>
    <dbReference type="NCBI Taxonomy" id="3170016"/>
    <lineage>
        <taxon>Bacteria</taxon>
        <taxon>Pseudomonadati</taxon>
        <taxon>Pseudomonadota</taxon>
        <taxon>Gammaproteobacteria</taxon>
        <taxon>Nevskiales</taxon>
        <taxon>Nevskiaceae</taxon>
        <taxon>Sinimarinibacterium</taxon>
    </lineage>
</organism>
<protein>
    <recommendedName>
        <fullName evidence="3 7">3-deoxy-D-manno-octulosonic acid transferase</fullName>
        <shortName evidence="7">Kdo transferase</shortName>
        <ecNumber evidence="2 7">2.4.99.12</ecNumber>
    </recommendedName>
    <alternativeName>
        <fullName evidence="5 7">Lipid IV(A) 3-deoxy-D-manno-octulosonic acid transferase</fullName>
    </alternativeName>
</protein>
<keyword evidence="4 7" id="KW-0808">Transferase</keyword>
<keyword evidence="9" id="KW-0328">Glycosyltransferase</keyword>
<feature type="domain" description="3-deoxy-D-manno-octulosonic-acid transferase N-terminal" evidence="8">
    <location>
        <begin position="32"/>
        <end position="206"/>
    </location>
</feature>
<evidence type="ECO:0000256" key="4">
    <source>
        <dbReference type="ARBA" id="ARBA00022679"/>
    </source>
</evidence>
<evidence type="ECO:0000256" key="1">
    <source>
        <dbReference type="ARBA" id="ARBA00004713"/>
    </source>
</evidence>
<evidence type="ECO:0000256" key="7">
    <source>
        <dbReference type="RuleBase" id="RU365103"/>
    </source>
</evidence>
<dbReference type="NCBIfam" id="NF004388">
    <property type="entry name" value="PRK05749.1-4"/>
    <property type="match status" value="1"/>
</dbReference>
<comment type="subcellular location">
    <subcellularLocation>
        <location evidence="7">Cell membrane</location>
    </subcellularLocation>
</comment>
<evidence type="ECO:0000313" key="10">
    <source>
        <dbReference type="Proteomes" id="UP001465331"/>
    </source>
</evidence>
<dbReference type="InterPro" id="IPR038107">
    <property type="entry name" value="Glycos_transf_N_sf"/>
</dbReference>
<keyword evidence="7" id="KW-0472">Membrane</keyword>
<dbReference type="EC" id="2.4.99.12" evidence="2 7"/>
<comment type="function">
    <text evidence="7">Involved in lipopolysaccharide (LPS) biosynthesis. Catalyzes the transfer of 3-deoxy-D-manno-octulosonate (Kdo) residue(s) from CMP-Kdo to lipid IV(A), the tetraacyldisaccharide-1,4'-bisphosphate precursor of lipid A.</text>
</comment>
<dbReference type="RefSeq" id="WP_352887133.1">
    <property type="nucleotide sequence ID" value="NZ_JBEPIJ010000002.1"/>
</dbReference>
<accession>A0ABV2A6K1</accession>
<dbReference type="Gene3D" id="3.40.50.2000">
    <property type="entry name" value="Glycogen Phosphorylase B"/>
    <property type="match status" value="1"/>
</dbReference>
<evidence type="ECO:0000256" key="2">
    <source>
        <dbReference type="ARBA" id="ARBA00012621"/>
    </source>
</evidence>
<evidence type="ECO:0000259" key="8">
    <source>
        <dbReference type="Pfam" id="PF04413"/>
    </source>
</evidence>
<dbReference type="GO" id="GO:0043842">
    <property type="term" value="F:Kdo transferase activity"/>
    <property type="evidence" value="ECO:0007669"/>
    <property type="project" value="UniProtKB-EC"/>
</dbReference>
<comment type="caution">
    <text evidence="9">The sequence shown here is derived from an EMBL/GenBank/DDBJ whole genome shotgun (WGS) entry which is preliminary data.</text>
</comment>
<dbReference type="InterPro" id="IPR039901">
    <property type="entry name" value="Kdotransferase"/>
</dbReference>
<comment type="pathway">
    <text evidence="1 7">Bacterial outer membrane biogenesis; LPS core biosynthesis.</text>
</comment>